<proteinExistence type="predicted"/>
<keyword evidence="3" id="KW-1185">Reference proteome</keyword>
<sequence>MAVAPSSLFSNHTHLFHHLLAPCTGQKVVIEQDSVILLEAARSYGARKPDFKAREIKFDASSKLFDVLISEDRRHVSVPLTVRAVLWICTFPRDRSWTHQELLLEVMAAAVEQSCAVVGNQGTSFKTVRNDNMQTPMDFAIVTGWQVVMKSVFPAAIDGVLLKLFHLSNGFHKCR</sequence>
<dbReference type="PANTHER" id="PTHR10982">
    <property type="entry name" value="MALONYL COA-ACYL CARRIER PROTEIN TRANSACYLASE"/>
    <property type="match status" value="1"/>
</dbReference>
<dbReference type="Proteomes" id="UP000076154">
    <property type="component" value="Unassembled WGS sequence"/>
</dbReference>
<dbReference type="OrthoDB" id="4251012at2759"/>
<evidence type="ECO:0000313" key="2">
    <source>
        <dbReference type="EMBL" id="RDB19417.1"/>
    </source>
</evidence>
<dbReference type="STRING" id="39966.A0A369JFP1"/>
<evidence type="ECO:0000256" key="1">
    <source>
        <dbReference type="ARBA" id="ARBA00022679"/>
    </source>
</evidence>
<dbReference type="Gene3D" id="3.10.129.10">
    <property type="entry name" value="Hotdog Thioesterase"/>
    <property type="match status" value="1"/>
</dbReference>
<accession>A0A369JFP1</accession>
<dbReference type="PANTHER" id="PTHR10982:SF21">
    <property type="entry name" value="FATTY ACID SYNTHASE SUBUNIT BETA"/>
    <property type="match status" value="1"/>
</dbReference>
<dbReference type="InterPro" id="IPR050830">
    <property type="entry name" value="Fungal_FAS"/>
</dbReference>
<reference evidence="2" key="1">
    <citation type="submission" date="2018-04" db="EMBL/GenBank/DDBJ databases">
        <title>Whole genome sequencing of Hypsizygus marmoreus.</title>
        <authorList>
            <person name="Choi I.-G."/>
            <person name="Min B."/>
            <person name="Kim J.-G."/>
            <person name="Kim S."/>
            <person name="Oh Y.-L."/>
            <person name="Kong W.-S."/>
            <person name="Park H."/>
            <person name="Jeong J."/>
            <person name="Song E.-S."/>
        </authorList>
    </citation>
    <scope>NUCLEOTIDE SEQUENCE [LARGE SCALE GENOMIC DNA]</scope>
    <source>
        <strain evidence="2">51987-8</strain>
    </source>
</reference>
<evidence type="ECO:0000313" key="3">
    <source>
        <dbReference type="Proteomes" id="UP000076154"/>
    </source>
</evidence>
<gene>
    <name evidence="2" type="ORF">Hypma_013718</name>
</gene>
<name>A0A369JFP1_HYPMA</name>
<dbReference type="InParanoid" id="A0A369JFP1"/>
<organism evidence="2 3">
    <name type="scientific">Hypsizygus marmoreus</name>
    <name type="common">White beech mushroom</name>
    <name type="synonym">Agaricus marmoreus</name>
    <dbReference type="NCBI Taxonomy" id="39966"/>
    <lineage>
        <taxon>Eukaryota</taxon>
        <taxon>Fungi</taxon>
        <taxon>Dikarya</taxon>
        <taxon>Basidiomycota</taxon>
        <taxon>Agaricomycotina</taxon>
        <taxon>Agaricomycetes</taxon>
        <taxon>Agaricomycetidae</taxon>
        <taxon>Agaricales</taxon>
        <taxon>Tricholomatineae</taxon>
        <taxon>Lyophyllaceae</taxon>
        <taxon>Hypsizygus</taxon>
    </lineage>
</organism>
<dbReference type="GO" id="GO:0016740">
    <property type="term" value="F:transferase activity"/>
    <property type="evidence" value="ECO:0007669"/>
    <property type="project" value="UniProtKB-KW"/>
</dbReference>
<keyword evidence="1" id="KW-0808">Transferase</keyword>
<protein>
    <submittedName>
        <fullName evidence="2">Uncharacterized protein</fullName>
    </submittedName>
</protein>
<dbReference type="AlphaFoldDB" id="A0A369JFP1"/>
<comment type="caution">
    <text evidence="2">The sequence shown here is derived from an EMBL/GenBank/DDBJ whole genome shotgun (WGS) entry which is preliminary data.</text>
</comment>
<dbReference type="EMBL" id="LUEZ02000080">
    <property type="protein sequence ID" value="RDB19417.1"/>
    <property type="molecule type" value="Genomic_DNA"/>
</dbReference>